<dbReference type="RefSeq" id="WP_201310113.1">
    <property type="nucleotide sequence ID" value="NZ_BLYI01000014.1"/>
</dbReference>
<evidence type="ECO:0000313" key="2">
    <source>
        <dbReference type="EMBL" id="GFO84367.1"/>
    </source>
</evidence>
<organism evidence="2 3">
    <name type="scientific">Anaerostipes butyraticus</name>
    <dbReference type="NCBI Taxonomy" id="645466"/>
    <lineage>
        <taxon>Bacteria</taxon>
        <taxon>Bacillati</taxon>
        <taxon>Bacillota</taxon>
        <taxon>Clostridia</taxon>
        <taxon>Lachnospirales</taxon>
        <taxon>Lachnospiraceae</taxon>
        <taxon>Anaerostipes</taxon>
    </lineage>
</organism>
<name>A0A916VCR3_9FIRM</name>
<protein>
    <submittedName>
        <fullName evidence="2">Uncharacterized protein</fullName>
    </submittedName>
</protein>
<gene>
    <name evidence="2" type="ORF">ANBU17_07140</name>
</gene>
<dbReference type="EMBL" id="BLYI01000014">
    <property type="protein sequence ID" value="GFO84367.1"/>
    <property type="molecule type" value="Genomic_DNA"/>
</dbReference>
<evidence type="ECO:0000313" key="3">
    <source>
        <dbReference type="Proteomes" id="UP000613208"/>
    </source>
</evidence>
<feature type="region of interest" description="Disordered" evidence="1">
    <location>
        <begin position="1"/>
        <end position="30"/>
    </location>
</feature>
<comment type="caution">
    <text evidence="2">The sequence shown here is derived from an EMBL/GenBank/DDBJ whole genome shotgun (WGS) entry which is preliminary data.</text>
</comment>
<keyword evidence="3" id="KW-1185">Reference proteome</keyword>
<dbReference type="AlphaFoldDB" id="A0A916VCR3"/>
<evidence type="ECO:0000256" key="1">
    <source>
        <dbReference type="SAM" id="MobiDB-lite"/>
    </source>
</evidence>
<dbReference type="Proteomes" id="UP000613208">
    <property type="component" value="Unassembled WGS sequence"/>
</dbReference>
<proteinExistence type="predicted"/>
<reference evidence="2" key="1">
    <citation type="submission" date="2020-06" db="EMBL/GenBank/DDBJ databases">
        <title>Characterization of fructooligosaccharide metabolism and fructooligosaccharide-degrading enzymes in human commensal butyrate producers.</title>
        <authorList>
            <person name="Tanno H."/>
            <person name="Fujii T."/>
            <person name="Hirano K."/>
            <person name="Maeno S."/>
            <person name="Tonozuka T."/>
            <person name="Sakamoto M."/>
            <person name="Ohkuma M."/>
            <person name="Tochio T."/>
            <person name="Endo A."/>
        </authorList>
    </citation>
    <scope>NUCLEOTIDE SEQUENCE</scope>
    <source>
        <strain evidence="2">JCM 17466</strain>
    </source>
</reference>
<accession>A0A916VCR3</accession>
<sequence>MAEDLPGDKNTSQEEAGSSWEEGPGISEALRVREIPPVGRNQGFWMSWEIRSFLL</sequence>